<sequence>MTTTARETIEAVLRGTLGYEAGLDALLVAPPARVDPALTAALRDACAARWQGGWQPVELHRTISRRGQPIHAELVTDAVAAQLRRFPPATVDPRWREQARALDARVWWTDDAAYLGEFAARRRSDRVAVLDAVLTTHALLAELPPIEMLVPPPGTTAAPGRPDVGAARVDTRLLDRVRALLAKAESTGYPAEAEAYSAKAQELVTRHSLAEALLTVRAGHGNVPAQPLARRIGVDHPYEGERAALLDAVARANRCHTVWSPEFGFSTVFGFDVDIDAVDLLHTSLLVQAHRAMARTEPPGGKAGRKRLKAYRQSFLVAYAVRIGERLADVTRSALAGSGADADPATATDRADLLPVLAARDEQVREAMHRVFPRTVRARGGRVDSRAGWESGRDAADRADLHAPAPPTPVRADG</sequence>
<evidence type="ECO:0000313" key="3">
    <source>
        <dbReference type="EMBL" id="MFC4106701.1"/>
    </source>
</evidence>
<dbReference type="Proteomes" id="UP001595868">
    <property type="component" value="Unassembled WGS sequence"/>
</dbReference>
<feature type="region of interest" description="Disordered" evidence="1">
    <location>
        <begin position="379"/>
        <end position="414"/>
    </location>
</feature>
<evidence type="ECO:0000313" key="4">
    <source>
        <dbReference type="Proteomes" id="UP001595868"/>
    </source>
</evidence>
<comment type="caution">
    <text evidence="3">The sequence shown here is derived from an EMBL/GenBank/DDBJ whole genome shotgun (WGS) entry which is preliminary data.</text>
</comment>
<feature type="compositionally biased region" description="Pro residues" evidence="1">
    <location>
        <begin position="404"/>
        <end position="414"/>
    </location>
</feature>
<dbReference type="EMBL" id="JBHSBN010000007">
    <property type="protein sequence ID" value="MFC4106701.1"/>
    <property type="molecule type" value="Genomic_DNA"/>
</dbReference>
<accession>A0ABV8KKS5</accession>
<keyword evidence="4" id="KW-1185">Reference proteome</keyword>
<feature type="compositionally biased region" description="Basic and acidic residues" evidence="1">
    <location>
        <begin position="381"/>
        <end position="401"/>
    </location>
</feature>
<evidence type="ECO:0000259" key="2">
    <source>
        <dbReference type="Pfam" id="PF10979"/>
    </source>
</evidence>
<evidence type="ECO:0000256" key="1">
    <source>
        <dbReference type="SAM" id="MobiDB-lite"/>
    </source>
</evidence>
<organism evidence="3 4">
    <name type="scientific">Micromonospora zhanjiangensis</name>
    <dbReference type="NCBI Taxonomy" id="1522057"/>
    <lineage>
        <taxon>Bacteria</taxon>
        <taxon>Bacillati</taxon>
        <taxon>Actinomycetota</taxon>
        <taxon>Actinomycetes</taxon>
        <taxon>Micromonosporales</taxon>
        <taxon>Micromonosporaceae</taxon>
        <taxon>Micromonospora</taxon>
    </lineage>
</organism>
<name>A0ABV8KKS5_9ACTN</name>
<dbReference type="Pfam" id="PF10979">
    <property type="entry name" value="DUF2786"/>
    <property type="match status" value="1"/>
</dbReference>
<dbReference type="RefSeq" id="WP_377544907.1">
    <property type="nucleotide sequence ID" value="NZ_JBHSBN010000007.1"/>
</dbReference>
<feature type="domain" description="DUF2786" evidence="2">
    <location>
        <begin position="172"/>
        <end position="209"/>
    </location>
</feature>
<proteinExistence type="predicted"/>
<dbReference type="InterPro" id="IPR024498">
    <property type="entry name" value="DUF2786"/>
</dbReference>
<reference evidence="4" key="1">
    <citation type="journal article" date="2019" name="Int. J. Syst. Evol. Microbiol.">
        <title>The Global Catalogue of Microorganisms (GCM) 10K type strain sequencing project: providing services to taxonomists for standard genome sequencing and annotation.</title>
        <authorList>
            <consortium name="The Broad Institute Genomics Platform"/>
            <consortium name="The Broad Institute Genome Sequencing Center for Infectious Disease"/>
            <person name="Wu L."/>
            <person name="Ma J."/>
        </authorList>
    </citation>
    <scope>NUCLEOTIDE SEQUENCE [LARGE SCALE GENOMIC DNA]</scope>
    <source>
        <strain evidence="4">2902at01</strain>
    </source>
</reference>
<gene>
    <name evidence="3" type="ORF">ACFOX0_12275</name>
</gene>
<protein>
    <submittedName>
        <fullName evidence="3">DUF2786 domain-containing protein</fullName>
    </submittedName>
</protein>